<dbReference type="InterPro" id="IPR011761">
    <property type="entry name" value="ATP-grasp"/>
</dbReference>
<dbReference type="Proteomes" id="UP000739565">
    <property type="component" value="Unassembled WGS sequence"/>
</dbReference>
<dbReference type="InterPro" id="IPR005479">
    <property type="entry name" value="CPAse_ATP-bd"/>
</dbReference>
<dbReference type="PANTHER" id="PTHR21621">
    <property type="entry name" value="RIBOSOMAL PROTEIN S6 MODIFICATION PROTEIN"/>
    <property type="match status" value="1"/>
</dbReference>
<reference evidence="3" key="1">
    <citation type="submission" date="2021-07" db="EMBL/GenBank/DDBJ databases">
        <title>New genus and species of the family Alcaligenaceae.</title>
        <authorList>
            <person name="Hahn M.W."/>
        </authorList>
    </citation>
    <scope>NUCLEOTIDE SEQUENCE</scope>
    <source>
        <strain evidence="3">LF4-65</strain>
    </source>
</reference>
<proteinExistence type="predicted"/>
<dbReference type="PROSITE" id="PS50975">
    <property type="entry name" value="ATP_GRASP"/>
    <property type="match status" value="1"/>
</dbReference>
<dbReference type="GO" id="GO:0071161">
    <property type="term" value="F:cyanophycin synthetase activity (L-arginine-adding)"/>
    <property type="evidence" value="ECO:0007669"/>
    <property type="project" value="UniProtKB-EC"/>
</dbReference>
<dbReference type="InterPro" id="IPR044019">
    <property type="entry name" value="Cyanophycin_syn_N"/>
</dbReference>
<keyword evidence="4" id="KW-1185">Reference proteome</keyword>
<dbReference type="InterPro" id="IPR036565">
    <property type="entry name" value="Mur-like_cat_sf"/>
</dbReference>
<protein>
    <submittedName>
        <fullName evidence="3">Cyanophycin synthetase</fullName>
        <ecNumber evidence="3">6.3.2.29</ecNumber>
        <ecNumber evidence="3">6.3.2.30</ecNumber>
    </submittedName>
</protein>
<keyword evidence="3" id="KW-0436">Ligase</keyword>
<dbReference type="GO" id="GO:0009432">
    <property type="term" value="P:SOS response"/>
    <property type="evidence" value="ECO:0007669"/>
    <property type="project" value="TreeGrafter"/>
</dbReference>
<dbReference type="NCBIfam" id="NF010623">
    <property type="entry name" value="PRK14016.1"/>
    <property type="match status" value="1"/>
</dbReference>
<dbReference type="NCBIfam" id="TIGR02068">
    <property type="entry name" value="cya_phycin_syn"/>
    <property type="match status" value="1"/>
</dbReference>
<dbReference type="Gene3D" id="3.40.1190.10">
    <property type="entry name" value="Mur-like, catalytic domain"/>
    <property type="match status" value="1"/>
</dbReference>
<dbReference type="GO" id="GO:0005524">
    <property type="term" value="F:ATP binding"/>
    <property type="evidence" value="ECO:0007669"/>
    <property type="project" value="UniProtKB-UniRule"/>
</dbReference>
<dbReference type="GO" id="GO:0046872">
    <property type="term" value="F:metal ion binding"/>
    <property type="evidence" value="ECO:0007669"/>
    <property type="project" value="InterPro"/>
</dbReference>
<dbReference type="GO" id="GO:0018169">
    <property type="term" value="F:ribosomal S6-glutamic acid ligase activity"/>
    <property type="evidence" value="ECO:0007669"/>
    <property type="project" value="TreeGrafter"/>
</dbReference>
<keyword evidence="1" id="KW-0067">ATP-binding</keyword>
<dbReference type="EC" id="6.3.2.29" evidence="3"/>
<dbReference type="GO" id="GO:0005737">
    <property type="term" value="C:cytoplasm"/>
    <property type="evidence" value="ECO:0007669"/>
    <property type="project" value="TreeGrafter"/>
</dbReference>
<evidence type="ECO:0000313" key="4">
    <source>
        <dbReference type="Proteomes" id="UP000739565"/>
    </source>
</evidence>
<dbReference type="Pfam" id="PF02786">
    <property type="entry name" value="CPSase_L_D2"/>
    <property type="match status" value="1"/>
</dbReference>
<feature type="domain" description="ATP-grasp" evidence="2">
    <location>
        <begin position="225"/>
        <end position="474"/>
    </location>
</feature>
<accession>A0A953NCH8</accession>
<keyword evidence="1" id="KW-0547">Nucleotide-binding</keyword>
<dbReference type="PANTHER" id="PTHR21621:SF0">
    <property type="entry name" value="BETA-CITRYLGLUTAMATE SYNTHASE B-RELATED"/>
    <property type="match status" value="1"/>
</dbReference>
<evidence type="ECO:0000259" key="2">
    <source>
        <dbReference type="PROSITE" id="PS50975"/>
    </source>
</evidence>
<dbReference type="SMART" id="SM01209">
    <property type="entry name" value="GARS_A"/>
    <property type="match status" value="1"/>
</dbReference>
<dbReference type="GO" id="GO:0071160">
    <property type="term" value="F:cyanophycin synthetase activity (L-aspartate-adding)"/>
    <property type="evidence" value="ECO:0007669"/>
    <property type="project" value="UniProtKB-EC"/>
</dbReference>
<gene>
    <name evidence="3" type="primary">cphA</name>
    <name evidence="3" type="ORF">KZZ10_08675</name>
</gene>
<dbReference type="Pfam" id="PF18921">
    <property type="entry name" value="Cyanophycin_syn"/>
    <property type="match status" value="1"/>
</dbReference>
<dbReference type="SUPFAM" id="SSF56059">
    <property type="entry name" value="Glutathione synthetase ATP-binding domain-like"/>
    <property type="match status" value="1"/>
</dbReference>
<dbReference type="AlphaFoldDB" id="A0A953NCH8"/>
<dbReference type="SUPFAM" id="SSF53623">
    <property type="entry name" value="MurD-like peptide ligases, catalytic domain"/>
    <property type="match status" value="1"/>
</dbReference>
<sequence>MTKRDIVIRRIIFLRGPNIWAYRATIEALVDIGDLEDCPSNTVPGLYERLTTMLPSLIEHRCSPGVRGGFLMRLKEGTWPCHIMEHVALALQDLAGVPGYGFGRARETEERGVYKVMISGWQEDVTRAALYTARDLVLAAIEDQPYDFDAALEALRDLAQDLCLGPSTASMVLAADDRQIAATRLSSGNLVQFGYGAKQRRIWTAETDQTSAIAETISRDKDLTKSLLEACGVPIPQGRAVDSAADAWDAAQDIGLPVVVKPLDGNHGRGVFINLETQQEIEAAYEVAVDEGSGVLVEKFIRGNEHRLLIVGGKLAAAAKGQMASVIGDGIQTVNELIASQINSDPRRGRGEEQPLNPIRIDSAARLELKRQGFHADSVIPAGREVLIQRNGNVAFDCTSSVHPEVAAMAALAAKTVGLDIAGIDLVAEDISKPMRDQGAAIVEVNAGPGLLMHLKPAEGTSQPVGRTIVDYMFPGDENGSIPLIGITGSSGTTEVSNLVFHLLKQSGDCVALANTSGLYVGNRVLHQRDSANWKQAQRVLLNKDVEAAVIENQGLQILTEGLAYEHCSVGIVTNIAYSDAYKHPDVAYHAFEDAEDLIKIFRTQVDVVYRTGHGILNAQDENVVALAEYCDGEIVFYARAPDNKVLQEHLAAGKRAVTIESSYVTLMTGTERLAVFSLEALSPRIRETPQTLDTILASAAAAWVSKLSVEQIRAGLTSYVF</sequence>
<name>A0A953NCH8_9BURK</name>
<evidence type="ECO:0000256" key="1">
    <source>
        <dbReference type="PROSITE-ProRule" id="PRU00409"/>
    </source>
</evidence>
<dbReference type="InterPro" id="IPR011810">
    <property type="entry name" value="Cya_phycin_syn"/>
</dbReference>
<dbReference type="Gene3D" id="3.30.470.20">
    <property type="entry name" value="ATP-grasp fold, B domain"/>
    <property type="match status" value="2"/>
</dbReference>
<organism evidence="3 4">
    <name type="scientific">Zwartia hollandica</name>
    <dbReference type="NCBI Taxonomy" id="324606"/>
    <lineage>
        <taxon>Bacteria</taxon>
        <taxon>Pseudomonadati</taxon>
        <taxon>Pseudomonadota</taxon>
        <taxon>Betaproteobacteria</taxon>
        <taxon>Burkholderiales</taxon>
        <taxon>Alcaligenaceae</taxon>
        <taxon>Zwartia</taxon>
    </lineage>
</organism>
<dbReference type="EC" id="6.3.2.30" evidence="3"/>
<comment type="caution">
    <text evidence="3">The sequence shown here is derived from an EMBL/GenBank/DDBJ whole genome shotgun (WGS) entry which is preliminary data.</text>
</comment>
<dbReference type="EMBL" id="JAHXRI010000007">
    <property type="protein sequence ID" value="MBZ1350716.1"/>
    <property type="molecule type" value="Genomic_DNA"/>
</dbReference>
<evidence type="ECO:0000313" key="3">
    <source>
        <dbReference type="EMBL" id="MBZ1350716.1"/>
    </source>
</evidence>